<dbReference type="EMBL" id="CM009757">
    <property type="protein sequence ID" value="PUZ39798.1"/>
    <property type="molecule type" value="Genomic_DNA"/>
</dbReference>
<dbReference type="AlphaFoldDB" id="A0A2T7C8Y8"/>
<gene>
    <name evidence="2" type="ORF">GQ55_9G370200</name>
</gene>
<reference evidence="2 3" key="1">
    <citation type="submission" date="2018-04" db="EMBL/GenBank/DDBJ databases">
        <title>WGS assembly of Panicum hallii var. hallii HAL2.</title>
        <authorList>
            <person name="Lovell J."/>
            <person name="Jenkins J."/>
            <person name="Lowry D."/>
            <person name="Mamidi S."/>
            <person name="Sreedasyam A."/>
            <person name="Weng X."/>
            <person name="Barry K."/>
            <person name="Bonette J."/>
            <person name="Campitelli B."/>
            <person name="Daum C."/>
            <person name="Gordon S."/>
            <person name="Gould B."/>
            <person name="Lipzen A."/>
            <person name="MacQueen A."/>
            <person name="Palacio-Mejia J."/>
            <person name="Plott C."/>
            <person name="Shakirov E."/>
            <person name="Shu S."/>
            <person name="Yoshinaga Y."/>
            <person name="Zane M."/>
            <person name="Rokhsar D."/>
            <person name="Grimwood J."/>
            <person name="Schmutz J."/>
            <person name="Juenger T."/>
        </authorList>
    </citation>
    <scope>NUCLEOTIDE SEQUENCE [LARGE SCALE GENOMIC DNA]</scope>
    <source>
        <strain evidence="3">cv. HAL2</strain>
    </source>
</reference>
<dbReference type="Proteomes" id="UP000244336">
    <property type="component" value="Chromosome 9"/>
</dbReference>
<dbReference type="Gene3D" id="1.20.1250.20">
    <property type="entry name" value="MFS general substrate transporter like domains"/>
    <property type="match status" value="1"/>
</dbReference>
<organism evidence="2 3">
    <name type="scientific">Panicum hallii var. hallii</name>
    <dbReference type="NCBI Taxonomy" id="1504633"/>
    <lineage>
        <taxon>Eukaryota</taxon>
        <taxon>Viridiplantae</taxon>
        <taxon>Streptophyta</taxon>
        <taxon>Embryophyta</taxon>
        <taxon>Tracheophyta</taxon>
        <taxon>Spermatophyta</taxon>
        <taxon>Magnoliopsida</taxon>
        <taxon>Liliopsida</taxon>
        <taxon>Poales</taxon>
        <taxon>Poaceae</taxon>
        <taxon>PACMAD clade</taxon>
        <taxon>Panicoideae</taxon>
        <taxon>Panicodae</taxon>
        <taxon>Paniceae</taxon>
        <taxon>Panicinae</taxon>
        <taxon>Panicum</taxon>
        <taxon>Panicum sect. Panicum</taxon>
    </lineage>
</organism>
<protein>
    <recommendedName>
        <fullName evidence="4">Major facilitator superfamily (MFS) profile domain-containing protein</fullName>
    </recommendedName>
</protein>
<evidence type="ECO:0000256" key="1">
    <source>
        <dbReference type="SAM" id="Phobius"/>
    </source>
</evidence>
<evidence type="ECO:0000313" key="3">
    <source>
        <dbReference type="Proteomes" id="UP000244336"/>
    </source>
</evidence>
<dbReference type="SUPFAM" id="SSF103473">
    <property type="entry name" value="MFS general substrate transporter"/>
    <property type="match status" value="1"/>
</dbReference>
<keyword evidence="1" id="KW-0812">Transmembrane</keyword>
<keyword evidence="3" id="KW-1185">Reference proteome</keyword>
<proteinExistence type="predicted"/>
<evidence type="ECO:0008006" key="4">
    <source>
        <dbReference type="Google" id="ProtNLM"/>
    </source>
</evidence>
<sequence>MKGSSISEDELGGLLPLLHGSLLQDYASISYTCNGSVDIRGNPASKNHTGKWRACYSILGGEFCGALAYDGVGTNLVSYLTKVQQQSNVAAASNIASWQGTCYLSPLLGAFLADSYWGRHRTIVISLTTFTIGMILLTLSAIAPASIHPVVISLQHALPFLGLFLTALGLGGHVFPHLELINLMIPMGQRRCRRRSTTTGTTLPSMVVSSSQARC</sequence>
<accession>A0A2T7C8Y8</accession>
<dbReference type="OrthoDB" id="689556at2759"/>
<name>A0A2T7C8Y8_9POAL</name>
<keyword evidence="1" id="KW-0472">Membrane</keyword>
<keyword evidence="1" id="KW-1133">Transmembrane helix</keyword>
<feature type="transmembrane region" description="Helical" evidence="1">
    <location>
        <begin position="163"/>
        <end position="185"/>
    </location>
</feature>
<dbReference type="InterPro" id="IPR036259">
    <property type="entry name" value="MFS_trans_sf"/>
</dbReference>
<feature type="transmembrane region" description="Helical" evidence="1">
    <location>
        <begin position="123"/>
        <end position="143"/>
    </location>
</feature>
<dbReference type="Gramene" id="PUZ39798">
    <property type="protein sequence ID" value="PUZ39798"/>
    <property type="gene ID" value="GQ55_9G370200"/>
</dbReference>
<evidence type="ECO:0000313" key="2">
    <source>
        <dbReference type="EMBL" id="PUZ39798.1"/>
    </source>
</evidence>
<dbReference type="PANTHER" id="PTHR11654">
    <property type="entry name" value="OLIGOPEPTIDE TRANSPORTER-RELATED"/>
    <property type="match status" value="1"/>
</dbReference>